<organism evidence="3 4">
    <name type="scientific">Leifsonia aquatica</name>
    <name type="common">Corynebacterium aquaticum</name>
    <dbReference type="NCBI Taxonomy" id="144185"/>
    <lineage>
        <taxon>Bacteria</taxon>
        <taxon>Bacillati</taxon>
        <taxon>Actinomycetota</taxon>
        <taxon>Actinomycetes</taxon>
        <taxon>Micrococcales</taxon>
        <taxon>Microbacteriaceae</taxon>
        <taxon>Leifsonia</taxon>
    </lineage>
</organism>
<dbReference type="InterPro" id="IPR031304">
    <property type="entry name" value="SLT_2"/>
</dbReference>
<dbReference type="InterPro" id="IPR043426">
    <property type="entry name" value="MltB-like"/>
</dbReference>
<dbReference type="GO" id="GO:0009253">
    <property type="term" value="P:peptidoglycan catabolic process"/>
    <property type="evidence" value="ECO:0007669"/>
    <property type="project" value="TreeGrafter"/>
</dbReference>
<evidence type="ECO:0000259" key="2">
    <source>
        <dbReference type="Pfam" id="PF13406"/>
    </source>
</evidence>
<accession>A0A7W4UXG4</accession>
<dbReference type="PANTHER" id="PTHR30163:SF8">
    <property type="entry name" value="LYTIC MUREIN TRANSGLYCOSYLASE"/>
    <property type="match status" value="1"/>
</dbReference>
<dbReference type="InterPro" id="IPR023346">
    <property type="entry name" value="Lysozyme-like_dom_sf"/>
</dbReference>
<proteinExistence type="predicted"/>
<keyword evidence="4" id="KW-1185">Reference proteome</keyword>
<protein>
    <submittedName>
        <fullName evidence="3">Membrane-bound lytic murein transglycosylase B</fullName>
    </submittedName>
</protein>
<feature type="domain" description="Transglycosylase SLT" evidence="2">
    <location>
        <begin position="179"/>
        <end position="224"/>
    </location>
</feature>
<dbReference type="EMBL" id="JACHVP010000002">
    <property type="protein sequence ID" value="MBB2967742.1"/>
    <property type="molecule type" value="Genomic_DNA"/>
</dbReference>
<feature type="region of interest" description="Disordered" evidence="1">
    <location>
        <begin position="29"/>
        <end position="71"/>
    </location>
</feature>
<dbReference type="Pfam" id="PF13406">
    <property type="entry name" value="SLT_2"/>
    <property type="match status" value="1"/>
</dbReference>
<name>A0A7W4UXG4_LEIAQ</name>
<dbReference type="GO" id="GO:0008933">
    <property type="term" value="F:peptidoglycan lytic transglycosylase activity"/>
    <property type="evidence" value="ECO:0007669"/>
    <property type="project" value="TreeGrafter"/>
</dbReference>
<dbReference type="AlphaFoldDB" id="A0A7W4UXG4"/>
<dbReference type="Proteomes" id="UP000538196">
    <property type="component" value="Unassembled WGS sequence"/>
</dbReference>
<evidence type="ECO:0000313" key="4">
    <source>
        <dbReference type="Proteomes" id="UP000538196"/>
    </source>
</evidence>
<dbReference type="Gene3D" id="1.10.530.10">
    <property type="match status" value="1"/>
</dbReference>
<gene>
    <name evidence="3" type="ORF">FHX33_002505</name>
</gene>
<dbReference type="CDD" id="cd13399">
    <property type="entry name" value="Slt35-like"/>
    <property type="match status" value="1"/>
</dbReference>
<evidence type="ECO:0000256" key="1">
    <source>
        <dbReference type="SAM" id="MobiDB-lite"/>
    </source>
</evidence>
<feature type="compositionally biased region" description="Low complexity" evidence="1">
    <location>
        <begin position="56"/>
        <end position="71"/>
    </location>
</feature>
<dbReference type="PANTHER" id="PTHR30163">
    <property type="entry name" value="MEMBRANE-BOUND LYTIC MUREIN TRANSGLYCOSYLASE B"/>
    <property type="match status" value="1"/>
</dbReference>
<reference evidence="3 4" key="1">
    <citation type="submission" date="2020-08" db="EMBL/GenBank/DDBJ databases">
        <title>Sequencing the genomes of 1000 actinobacteria strains.</title>
        <authorList>
            <person name="Klenk H.-P."/>
        </authorList>
    </citation>
    <scope>NUCLEOTIDE SEQUENCE [LARGE SCALE GENOMIC DNA]</scope>
    <source>
        <strain evidence="3 4">DSM 20146</strain>
    </source>
</reference>
<dbReference type="SUPFAM" id="SSF53955">
    <property type="entry name" value="Lysozyme-like"/>
    <property type="match status" value="1"/>
</dbReference>
<comment type="caution">
    <text evidence="3">The sequence shown here is derived from an EMBL/GenBank/DDBJ whole genome shotgun (WGS) entry which is preliminary data.</text>
</comment>
<evidence type="ECO:0000313" key="3">
    <source>
        <dbReference type="EMBL" id="MBB2967742.1"/>
    </source>
</evidence>
<sequence length="266" mass="26407">MVMRRLLLVAGAAAIAVVVGVCALSSAPAPRGWSVPPSDVVPAGEAMPEGTPADSTGLGAPATAAPADGPLAAGNSARVSRAWAADVARRTGIPGRAVLAYAGAATAIAAKDPGCRLGWSTLAGLGAVESHHGTIGGSAPQGDGTVQPPILGPRLDGTDYAAIDDTDGGRVDGDPRWDRAVGPFQFLPSTWEQWGADGSGDGVADPQQLDDAALAAGRYLCSSGDLSQPASWRDAIFAYNQLDSYVDAVAAAANAAAASARGAGGR</sequence>